<dbReference type="Proteomes" id="UP001224890">
    <property type="component" value="Unassembled WGS sequence"/>
</dbReference>
<keyword evidence="2" id="KW-0804">Transcription</keyword>
<dbReference type="InterPro" id="IPR007219">
    <property type="entry name" value="XnlR_reg_dom"/>
</dbReference>
<dbReference type="GO" id="GO:0003677">
    <property type="term" value="F:DNA binding"/>
    <property type="evidence" value="ECO:0007669"/>
    <property type="project" value="InterPro"/>
</dbReference>
<evidence type="ECO:0000313" key="6">
    <source>
        <dbReference type="Proteomes" id="UP001224890"/>
    </source>
</evidence>
<feature type="domain" description="Xylanolytic transcriptional activator regulatory" evidence="4">
    <location>
        <begin position="43"/>
        <end position="120"/>
    </location>
</feature>
<dbReference type="RefSeq" id="XP_060426136.1">
    <property type="nucleotide sequence ID" value="XM_060575616.1"/>
</dbReference>
<protein>
    <recommendedName>
        <fullName evidence="4">Xylanolytic transcriptional activator regulatory domain-containing protein</fullName>
    </recommendedName>
</protein>
<evidence type="ECO:0000256" key="1">
    <source>
        <dbReference type="ARBA" id="ARBA00023015"/>
    </source>
</evidence>
<dbReference type="EMBL" id="JAHMHR010000040">
    <property type="protein sequence ID" value="KAK1672133.1"/>
    <property type="molecule type" value="Genomic_DNA"/>
</dbReference>
<evidence type="ECO:0000256" key="3">
    <source>
        <dbReference type="ARBA" id="ARBA00023242"/>
    </source>
</evidence>
<gene>
    <name evidence="5" type="ORF">BDP55DRAFT_673692</name>
</gene>
<comment type="caution">
    <text evidence="5">The sequence shown here is derived from an EMBL/GenBank/DDBJ whole genome shotgun (WGS) entry which is preliminary data.</text>
</comment>
<dbReference type="GO" id="GO:0008270">
    <property type="term" value="F:zinc ion binding"/>
    <property type="evidence" value="ECO:0007669"/>
    <property type="project" value="InterPro"/>
</dbReference>
<name>A0AAJ0AGQ9_9PEZI</name>
<dbReference type="PANTHER" id="PTHR47840">
    <property type="entry name" value="ZN(II)2CYS6 TRANSCRIPTION FACTOR (EUROFUNG)-RELATED"/>
    <property type="match status" value="1"/>
</dbReference>
<dbReference type="GeneID" id="85460142"/>
<evidence type="ECO:0000256" key="2">
    <source>
        <dbReference type="ARBA" id="ARBA00023163"/>
    </source>
</evidence>
<dbReference type="AlphaFoldDB" id="A0AAJ0AGQ9"/>
<dbReference type="GO" id="GO:0006351">
    <property type="term" value="P:DNA-templated transcription"/>
    <property type="evidence" value="ECO:0007669"/>
    <property type="project" value="InterPro"/>
</dbReference>
<dbReference type="SMART" id="SM00906">
    <property type="entry name" value="Fungal_trans"/>
    <property type="match status" value="1"/>
</dbReference>
<dbReference type="PANTHER" id="PTHR47840:SF1">
    <property type="entry name" value="ZN(II)2CYS6 TRANSCRIPTION FACTOR (EUROFUNG)"/>
    <property type="match status" value="1"/>
</dbReference>
<keyword evidence="6" id="KW-1185">Reference proteome</keyword>
<reference evidence="5" key="1">
    <citation type="submission" date="2021-06" db="EMBL/GenBank/DDBJ databases">
        <title>Comparative genomics, transcriptomics and evolutionary studies reveal genomic signatures of adaptation to plant cell wall in hemibiotrophic fungi.</title>
        <authorList>
            <consortium name="DOE Joint Genome Institute"/>
            <person name="Baroncelli R."/>
            <person name="Diaz J.F."/>
            <person name="Benocci T."/>
            <person name="Peng M."/>
            <person name="Battaglia E."/>
            <person name="Haridas S."/>
            <person name="Andreopoulos W."/>
            <person name="Labutti K."/>
            <person name="Pangilinan J."/>
            <person name="Floch G.L."/>
            <person name="Makela M.R."/>
            <person name="Henrissat B."/>
            <person name="Grigoriev I.V."/>
            <person name="Crouch J.A."/>
            <person name="De Vries R.P."/>
            <person name="Sukno S.A."/>
            <person name="Thon M.R."/>
        </authorList>
    </citation>
    <scope>NUCLEOTIDE SEQUENCE</scope>
    <source>
        <strain evidence="5">CBS 193.32</strain>
    </source>
</reference>
<keyword evidence="3" id="KW-0539">Nucleus</keyword>
<organism evidence="5 6">
    <name type="scientific">Colletotrichum godetiae</name>
    <dbReference type="NCBI Taxonomy" id="1209918"/>
    <lineage>
        <taxon>Eukaryota</taxon>
        <taxon>Fungi</taxon>
        <taxon>Dikarya</taxon>
        <taxon>Ascomycota</taxon>
        <taxon>Pezizomycotina</taxon>
        <taxon>Sordariomycetes</taxon>
        <taxon>Hypocreomycetidae</taxon>
        <taxon>Glomerellales</taxon>
        <taxon>Glomerellaceae</taxon>
        <taxon>Colletotrichum</taxon>
        <taxon>Colletotrichum acutatum species complex</taxon>
    </lineage>
</organism>
<dbReference type="CDD" id="cd12148">
    <property type="entry name" value="fungal_TF_MHR"/>
    <property type="match status" value="1"/>
</dbReference>
<accession>A0AAJ0AGQ9</accession>
<sequence>MQKHLTGASCVTGNDEVMGAQEGPECLILEVVFCTNAGKLRRAWMVLRRAIGLAQLMGLHHDQPDKLIILDPQTKASASLMWHRLSSQERYLALMLGLPATTLDNPCTANTKFTPEESPYDHLERSHSQIMRRITARNERIQLGDFGVTRQVDQML</sequence>
<evidence type="ECO:0000259" key="4">
    <source>
        <dbReference type="SMART" id="SM00906"/>
    </source>
</evidence>
<proteinExistence type="predicted"/>
<keyword evidence="1" id="KW-0805">Transcription regulation</keyword>
<evidence type="ECO:0000313" key="5">
    <source>
        <dbReference type="EMBL" id="KAK1672133.1"/>
    </source>
</evidence>